<name>A0A8D8DPI7_CULPI</name>
<organism evidence="1">
    <name type="scientific">Culex pipiens</name>
    <name type="common">House mosquito</name>
    <dbReference type="NCBI Taxonomy" id="7175"/>
    <lineage>
        <taxon>Eukaryota</taxon>
        <taxon>Metazoa</taxon>
        <taxon>Ecdysozoa</taxon>
        <taxon>Arthropoda</taxon>
        <taxon>Hexapoda</taxon>
        <taxon>Insecta</taxon>
        <taxon>Pterygota</taxon>
        <taxon>Neoptera</taxon>
        <taxon>Endopterygota</taxon>
        <taxon>Diptera</taxon>
        <taxon>Nematocera</taxon>
        <taxon>Culicoidea</taxon>
        <taxon>Culicidae</taxon>
        <taxon>Culicinae</taxon>
        <taxon>Culicini</taxon>
        <taxon>Culex</taxon>
        <taxon>Culex</taxon>
    </lineage>
</organism>
<accession>A0A8D8DPI7</accession>
<protein>
    <submittedName>
        <fullName evidence="1">(northern house mosquito) hypothetical protein</fullName>
    </submittedName>
</protein>
<dbReference type="AlphaFoldDB" id="A0A8D8DPI7"/>
<evidence type="ECO:0000313" key="1">
    <source>
        <dbReference type="EMBL" id="CAG6516530.1"/>
    </source>
</evidence>
<dbReference type="EMBL" id="HBUE01051414">
    <property type="protein sequence ID" value="CAG6464526.1"/>
    <property type="molecule type" value="Transcribed_RNA"/>
</dbReference>
<sequence length="128" mass="14813">MTDKSTYRKPIIYCLNLSLEQTNFDNKGKKRKKRSDAGEARVISEVMCQKKATKFSNIAINPISPHKKMCQPLFYFLTNFKSFSNTLSLNHSLTCHDSKQILNKRQPYPLSCVFVKKNLAAKRQTHLE</sequence>
<reference evidence="1" key="1">
    <citation type="submission" date="2021-05" db="EMBL/GenBank/DDBJ databases">
        <authorList>
            <person name="Alioto T."/>
            <person name="Alioto T."/>
            <person name="Gomez Garrido J."/>
        </authorList>
    </citation>
    <scope>NUCLEOTIDE SEQUENCE</scope>
</reference>
<dbReference type="EMBL" id="HBUE01173508">
    <property type="protein sequence ID" value="CAG6516530.1"/>
    <property type="molecule type" value="Transcribed_RNA"/>
</dbReference>
<dbReference type="EMBL" id="HBUE01278978">
    <property type="protein sequence ID" value="CAG6568029.1"/>
    <property type="molecule type" value="Transcribed_RNA"/>
</dbReference>
<proteinExistence type="predicted"/>